<comment type="caution">
    <text evidence="1">The sequence shown here is derived from an EMBL/GenBank/DDBJ whole genome shotgun (WGS) entry which is preliminary data.</text>
</comment>
<reference evidence="1 2" key="1">
    <citation type="submission" date="2018-11" db="EMBL/GenBank/DDBJ databases">
        <authorList>
            <person name="Peiro R."/>
            <person name="Begona"/>
            <person name="Cbmso G."/>
            <person name="Lopez M."/>
            <person name="Gonzalez S."/>
            <person name="Sacristan E."/>
            <person name="Castillo E."/>
        </authorList>
    </citation>
    <scope>NUCLEOTIDE SEQUENCE [LARGE SCALE GENOMIC DNA]</scope>
    <source>
        <strain evidence="1">Brev_genome</strain>
    </source>
</reference>
<dbReference type="EMBL" id="UXHF01000006">
    <property type="protein sequence ID" value="VDC51442.1"/>
    <property type="molecule type" value="Genomic_DNA"/>
</dbReference>
<dbReference type="RefSeq" id="WP_154725474.1">
    <property type="nucleotide sequence ID" value="NZ_UXHF01000006.1"/>
</dbReference>
<dbReference type="Proteomes" id="UP000289220">
    <property type="component" value="Unassembled WGS sequence"/>
</dbReference>
<sequence>MSSLVFPIAMPQGVASEYFEPERVDAISPTTDGAVGGVTLGFPLWRARWTLGQSISRATSEEWRAFVAALRGQQRTFLGYDQGRRYPLSAPAGFAGLMRAGGGAFDGSASSWAVNADRDEPTLNGFPSGFVISIGDLIMWRWVTGGVQRRALCRAVRPAIANGSGSVTVIVEPPLPTLTPGTAVADMKEPTCVMKQISEETKLGEKTRTLRIGGTVAAIQVLLP</sequence>
<organism evidence="1 2">
    <name type="scientific">Brevundimonas mediterranea</name>
    <dbReference type="NCBI Taxonomy" id="74329"/>
    <lineage>
        <taxon>Bacteria</taxon>
        <taxon>Pseudomonadati</taxon>
        <taxon>Pseudomonadota</taxon>
        <taxon>Alphaproteobacteria</taxon>
        <taxon>Caulobacterales</taxon>
        <taxon>Caulobacteraceae</taxon>
        <taxon>Brevundimonas</taxon>
    </lineage>
</organism>
<keyword evidence="2" id="KW-1185">Reference proteome</keyword>
<dbReference type="AlphaFoldDB" id="A0A7Z8Y5P3"/>
<evidence type="ECO:0000313" key="1">
    <source>
        <dbReference type="EMBL" id="VDC51442.1"/>
    </source>
</evidence>
<protein>
    <submittedName>
        <fullName evidence="1">Uncharacterized protein</fullName>
    </submittedName>
</protein>
<accession>A0A7Z8Y5P3</accession>
<proteinExistence type="predicted"/>
<gene>
    <name evidence="1" type="ORF">BREV_BREV_00511</name>
</gene>
<evidence type="ECO:0000313" key="2">
    <source>
        <dbReference type="Proteomes" id="UP000289220"/>
    </source>
</evidence>
<name>A0A7Z8Y5P3_9CAUL</name>